<organism evidence="7 8">
    <name type="scientific">Magallana gigas</name>
    <name type="common">Pacific oyster</name>
    <name type="synonym">Crassostrea gigas</name>
    <dbReference type="NCBI Taxonomy" id="29159"/>
    <lineage>
        <taxon>Eukaryota</taxon>
        <taxon>Metazoa</taxon>
        <taxon>Spiralia</taxon>
        <taxon>Lophotrochozoa</taxon>
        <taxon>Mollusca</taxon>
        <taxon>Bivalvia</taxon>
        <taxon>Autobranchia</taxon>
        <taxon>Pteriomorphia</taxon>
        <taxon>Ostreida</taxon>
        <taxon>Ostreoidea</taxon>
        <taxon>Ostreidae</taxon>
        <taxon>Magallana</taxon>
    </lineage>
</organism>
<dbReference type="GO" id="GO:0043066">
    <property type="term" value="P:negative regulation of apoptotic process"/>
    <property type="evidence" value="ECO:0007669"/>
    <property type="project" value="TreeGrafter"/>
</dbReference>
<keyword evidence="2 4" id="KW-0863">Zinc-finger</keyword>
<evidence type="ECO:0000313" key="8">
    <source>
        <dbReference type="Proteomes" id="UP000005408"/>
    </source>
</evidence>
<dbReference type="GO" id="GO:0031398">
    <property type="term" value="P:positive regulation of protein ubiquitination"/>
    <property type="evidence" value="ECO:0007669"/>
    <property type="project" value="TreeGrafter"/>
</dbReference>
<evidence type="ECO:0000256" key="4">
    <source>
        <dbReference type="PROSITE-ProRule" id="PRU00175"/>
    </source>
</evidence>
<dbReference type="AlphaFoldDB" id="A0A8W8JKP5"/>
<dbReference type="GO" id="GO:0051726">
    <property type="term" value="P:regulation of cell cycle"/>
    <property type="evidence" value="ECO:0007669"/>
    <property type="project" value="TreeGrafter"/>
</dbReference>
<dbReference type="GO" id="GO:0005634">
    <property type="term" value="C:nucleus"/>
    <property type="evidence" value="ECO:0007669"/>
    <property type="project" value="TreeGrafter"/>
</dbReference>
<dbReference type="InterPro" id="IPR001841">
    <property type="entry name" value="Znf_RING"/>
</dbReference>
<dbReference type="Pfam" id="PF21290">
    <property type="entry name" value="UBA_BIRC2-3"/>
    <property type="match status" value="2"/>
</dbReference>
<dbReference type="EnsemblMetazoa" id="G19910.2">
    <property type="protein sequence ID" value="G19910.2:cds"/>
    <property type="gene ID" value="G19910"/>
</dbReference>
<dbReference type="Gene3D" id="1.10.1170.10">
    <property type="entry name" value="Inhibitor Of Apoptosis Protein (2mihbC-IAP-1), Chain A"/>
    <property type="match status" value="1"/>
</dbReference>
<name>A0A8W8JKP5_MAGGI</name>
<dbReference type="GO" id="GO:0008270">
    <property type="term" value="F:zinc ion binding"/>
    <property type="evidence" value="ECO:0007669"/>
    <property type="project" value="UniProtKB-KW"/>
</dbReference>
<feature type="domain" description="RING-type" evidence="6">
    <location>
        <begin position="533"/>
        <end position="568"/>
    </location>
</feature>
<dbReference type="PANTHER" id="PTHR10044:SF139">
    <property type="entry name" value="DEATH-ASSOCIATED INHIBITOR OF APOPTOSIS 2"/>
    <property type="match status" value="1"/>
</dbReference>
<dbReference type="GO" id="GO:0061630">
    <property type="term" value="F:ubiquitin protein ligase activity"/>
    <property type="evidence" value="ECO:0007669"/>
    <property type="project" value="TreeGrafter"/>
</dbReference>
<protein>
    <recommendedName>
        <fullName evidence="6">RING-type domain-containing protein</fullName>
    </recommendedName>
</protein>
<dbReference type="PROSITE" id="PS50089">
    <property type="entry name" value="ZF_RING_2"/>
    <property type="match status" value="1"/>
</dbReference>
<dbReference type="GO" id="GO:0043027">
    <property type="term" value="F:cysteine-type endopeptidase inhibitor activity involved in apoptotic process"/>
    <property type="evidence" value="ECO:0007669"/>
    <property type="project" value="TreeGrafter"/>
</dbReference>
<proteinExistence type="predicted"/>
<evidence type="ECO:0000256" key="3">
    <source>
        <dbReference type="ARBA" id="ARBA00022833"/>
    </source>
</evidence>
<dbReference type="CDD" id="cd16510">
    <property type="entry name" value="RING-HC_IAPs"/>
    <property type="match status" value="1"/>
</dbReference>
<evidence type="ECO:0000256" key="5">
    <source>
        <dbReference type="SAM" id="MobiDB-lite"/>
    </source>
</evidence>
<dbReference type="Proteomes" id="UP000005408">
    <property type="component" value="Unassembled WGS sequence"/>
</dbReference>
<dbReference type="GO" id="GO:0005737">
    <property type="term" value="C:cytoplasm"/>
    <property type="evidence" value="ECO:0007669"/>
    <property type="project" value="TreeGrafter"/>
</dbReference>
<dbReference type="Gene3D" id="1.10.8.10">
    <property type="entry name" value="DNA helicase RuvA subunit, C-terminal domain"/>
    <property type="match status" value="4"/>
</dbReference>
<evidence type="ECO:0000256" key="1">
    <source>
        <dbReference type="ARBA" id="ARBA00022703"/>
    </source>
</evidence>
<dbReference type="Gene3D" id="1.10.533.10">
    <property type="entry name" value="Death Domain, Fas"/>
    <property type="match status" value="1"/>
</dbReference>
<feature type="compositionally biased region" description="Polar residues" evidence="5">
    <location>
        <begin position="71"/>
        <end position="80"/>
    </location>
</feature>
<evidence type="ECO:0000313" key="7">
    <source>
        <dbReference type="EnsemblMetazoa" id="G19910.2:cds"/>
    </source>
</evidence>
<dbReference type="InterPro" id="IPR011029">
    <property type="entry name" value="DEATH-like_dom_sf"/>
</dbReference>
<keyword evidence="2 4" id="KW-0479">Metal-binding</keyword>
<dbReference type="CDD" id="cd14321">
    <property type="entry name" value="UBA_IAPs"/>
    <property type="match status" value="4"/>
</dbReference>
<accession>A0A8W8JKP5</accession>
<keyword evidence="1" id="KW-0053">Apoptosis</keyword>
<dbReference type="PANTHER" id="PTHR10044">
    <property type="entry name" value="INHIBITOR OF APOPTOSIS"/>
    <property type="match status" value="1"/>
</dbReference>
<keyword evidence="8" id="KW-1185">Reference proteome</keyword>
<evidence type="ECO:0000259" key="6">
    <source>
        <dbReference type="PROSITE" id="PS50089"/>
    </source>
</evidence>
<reference evidence="7" key="1">
    <citation type="submission" date="2022-08" db="UniProtKB">
        <authorList>
            <consortium name="EnsemblMetazoa"/>
        </authorList>
    </citation>
    <scope>IDENTIFICATION</scope>
    <source>
        <strain evidence="7">05x7-T-G4-1.051#20</strain>
    </source>
</reference>
<dbReference type="Pfam" id="PF13920">
    <property type="entry name" value="zf-C3HC4_3"/>
    <property type="match status" value="1"/>
</dbReference>
<evidence type="ECO:0000256" key="2">
    <source>
        <dbReference type="ARBA" id="ARBA00022771"/>
    </source>
</evidence>
<dbReference type="InterPro" id="IPR048875">
    <property type="entry name" value="BIRC2-3-like_UBA"/>
</dbReference>
<dbReference type="InterPro" id="IPR050784">
    <property type="entry name" value="IAP"/>
</dbReference>
<sequence>MKGMSGGGSCGLYCFCCGIFRKQTEYVTDREIQNTNSEGDTVGTEITDVEQGHEGNTGHISSPFPSRERNGTPTSDNNFQYSEGILNVGLTLEENPGGRNSPLEVPTDSLSNGDILQTHNSGENEDFLEEMQSPMVQNILETGVDRNIVMQKIKRRVRERGDNYQNADDLLNSVLSMDRNSDFLNTNAMQTIPPLTLNPSSRNQHTSNTGYDHLDIENQLIAAQSLEEEHGGTNVYPEFHSLSLPSLTVSDNQIDHRTVRNLMESPIVKTVLSTGVDRQNVMQAIERRLRETGDTYSNADELLNVVLSYQQNCVSHQGSQENVAETQQPMIEAVLDTGVDWNSVMQVIEKRLIETGENYQDAEDLLNAVLVLEQNAGTHMHSTQYSPTMDLEENQGSDFILPDTILSSSDPYTSSDSLSTSILTSEYRVDAEVVRANMQLPVVRAVLETGVDRDIVEKVIEKRLRDTGDNFQNAEELMHAVLTLESNSGSSHVPWSISTLRVPLDASPGNASFRTQAAKLAEENRLLREQRTCKICLDAEVGVVFLPCGHICCCRTCAPKVGQCPRNQKNIYQMFQEDEGVVEDEFYQVRFLQLGVEVAVAPGEGGRRGRAYQGPNSVELAARAREEREAHMDNCISSLDTFDLRDALKLVCSKQPLFMLDILQTIHGENPKPHHTTVTVPS</sequence>
<dbReference type="GO" id="GO:0006915">
    <property type="term" value="P:apoptotic process"/>
    <property type="evidence" value="ECO:0007669"/>
    <property type="project" value="UniProtKB-KW"/>
</dbReference>
<feature type="region of interest" description="Disordered" evidence="5">
    <location>
        <begin position="50"/>
        <end position="80"/>
    </location>
</feature>
<keyword evidence="3" id="KW-0862">Zinc</keyword>